<dbReference type="OrthoDB" id="3261135at2"/>
<organism evidence="3 4">
    <name type="scientific">Streptomyces aidingensis</name>
    <dbReference type="NCBI Taxonomy" id="910347"/>
    <lineage>
        <taxon>Bacteria</taxon>
        <taxon>Bacillati</taxon>
        <taxon>Actinomycetota</taxon>
        <taxon>Actinomycetes</taxon>
        <taxon>Kitasatosporales</taxon>
        <taxon>Streptomycetaceae</taxon>
        <taxon>Streptomyces</taxon>
    </lineage>
</organism>
<dbReference type="Pfam" id="PF12307">
    <property type="entry name" value="DUF3631"/>
    <property type="match status" value="1"/>
</dbReference>
<dbReference type="RefSeq" id="WP_093841535.1">
    <property type="nucleotide sequence ID" value="NZ_FOLM01000021.1"/>
</dbReference>
<gene>
    <name evidence="2" type="ORF">SAMN05421773_1211</name>
    <name evidence="3" type="ORF">SAMN05421773_12476</name>
</gene>
<dbReference type="AlphaFoldDB" id="A0A1I1UJB7"/>
<protein>
    <recommendedName>
        <fullName evidence="1">DUF3631 domain-containing protein</fullName>
    </recommendedName>
</protein>
<feature type="domain" description="DUF3631" evidence="1">
    <location>
        <begin position="123"/>
        <end position="306"/>
    </location>
</feature>
<sequence length="324" mass="35558">LAVVGPLKRCGKSRLLEVLIETVHDPLITVNASPAAIFRSIDAKNPPTLLVDEVDTLFGSPRAAERNEELRGLLNAGHQRNRPALRVVGNEHTPVKFATFAMAALAGIGDLPDTIMDRSIVIRMRRRAQGESVESFRFATDAPLLHTARKHLTAWLRPLHRRAMRLRPQMPVEDRAADTWEPLIAVADLAGGTWPQRARTACRVMTAQEADKDEDAGTKVRILADIRRAFTAEGDPALIRTTRLLELLKADPEAPWTEYGPHGLTSRALQLLLRDYGISSANRRFPGGTQAKGFARTQFLDAWTRYCPPPAAAEPAPVADAAGA</sequence>
<dbReference type="InterPro" id="IPR022081">
    <property type="entry name" value="DUF3631"/>
</dbReference>
<dbReference type="EMBL" id="FOLM01000021">
    <property type="protein sequence ID" value="SFD61321.1"/>
    <property type="molecule type" value="Genomic_DNA"/>
</dbReference>
<keyword evidence="4" id="KW-1185">Reference proteome</keyword>
<feature type="non-terminal residue" evidence="3">
    <location>
        <position position="1"/>
    </location>
</feature>
<evidence type="ECO:0000259" key="1">
    <source>
        <dbReference type="Pfam" id="PF12307"/>
    </source>
</evidence>
<reference evidence="3 4" key="1">
    <citation type="submission" date="2016-10" db="EMBL/GenBank/DDBJ databases">
        <authorList>
            <person name="de Groot N.N."/>
        </authorList>
    </citation>
    <scope>NUCLEOTIDE SEQUENCE [LARGE SCALE GENOMIC DNA]</scope>
    <source>
        <strain evidence="3 4">CGMCC 4.5739</strain>
    </source>
</reference>
<evidence type="ECO:0000313" key="2">
    <source>
        <dbReference type="EMBL" id="SFD61321.1"/>
    </source>
</evidence>
<dbReference type="EMBL" id="FOLM01000024">
    <property type="protein sequence ID" value="SFD70685.1"/>
    <property type="molecule type" value="Genomic_DNA"/>
</dbReference>
<dbReference type="STRING" id="910347.SAMN05421773_1211"/>
<evidence type="ECO:0000313" key="3">
    <source>
        <dbReference type="EMBL" id="SFD70685.1"/>
    </source>
</evidence>
<proteinExistence type="predicted"/>
<name>A0A1I1UJB7_9ACTN</name>
<accession>A0A1I1UJB7</accession>
<evidence type="ECO:0000313" key="4">
    <source>
        <dbReference type="Proteomes" id="UP000199207"/>
    </source>
</evidence>
<dbReference type="Proteomes" id="UP000199207">
    <property type="component" value="Unassembled WGS sequence"/>
</dbReference>